<feature type="region of interest" description="Disordered" evidence="1">
    <location>
        <begin position="394"/>
        <end position="512"/>
    </location>
</feature>
<evidence type="ECO:0000256" key="1">
    <source>
        <dbReference type="SAM" id="MobiDB-lite"/>
    </source>
</evidence>
<dbReference type="InParanoid" id="A3LRC2"/>
<dbReference type="PANTHER" id="PTHR46424:SF1">
    <property type="entry name" value="UBX DOMAIN-CONTAINING PROTEIN 4"/>
    <property type="match status" value="1"/>
</dbReference>
<feature type="compositionally biased region" description="Basic and acidic residues" evidence="1">
    <location>
        <begin position="503"/>
        <end position="512"/>
    </location>
</feature>
<dbReference type="Proteomes" id="UP000002258">
    <property type="component" value="Chromosome 3"/>
</dbReference>
<feature type="compositionally biased region" description="Polar residues" evidence="1">
    <location>
        <begin position="126"/>
        <end position="139"/>
    </location>
</feature>
<evidence type="ECO:0000313" key="4">
    <source>
        <dbReference type="Proteomes" id="UP000002258"/>
    </source>
</evidence>
<dbReference type="OrthoDB" id="2445133at2759"/>
<dbReference type="PANTHER" id="PTHR46424">
    <property type="entry name" value="UBX DOMAIN-CONTAINING PROTEIN 4"/>
    <property type="match status" value="1"/>
</dbReference>
<dbReference type="Pfam" id="PF00789">
    <property type="entry name" value="UBX"/>
    <property type="match status" value="1"/>
</dbReference>
<organism evidence="3 4">
    <name type="scientific">Scheffersomyces stipitis (strain ATCC 58785 / CBS 6054 / NBRC 10063 / NRRL Y-11545)</name>
    <name type="common">Yeast</name>
    <name type="synonym">Pichia stipitis</name>
    <dbReference type="NCBI Taxonomy" id="322104"/>
    <lineage>
        <taxon>Eukaryota</taxon>
        <taxon>Fungi</taxon>
        <taxon>Dikarya</taxon>
        <taxon>Ascomycota</taxon>
        <taxon>Saccharomycotina</taxon>
        <taxon>Pichiomycetes</taxon>
        <taxon>Debaryomycetaceae</taxon>
        <taxon>Scheffersomyces</taxon>
    </lineage>
</organism>
<dbReference type="Gene3D" id="3.10.20.90">
    <property type="entry name" value="Phosphatidylinositol 3-kinase Catalytic Subunit, Chain A, domain 1"/>
    <property type="match status" value="1"/>
</dbReference>
<dbReference type="InterPro" id="IPR029071">
    <property type="entry name" value="Ubiquitin-like_domsf"/>
</dbReference>
<dbReference type="RefSeq" id="XP_001383387.2">
    <property type="nucleotide sequence ID" value="XM_001383350.1"/>
</dbReference>
<dbReference type="HOGENOM" id="CLU_490910_0_0_1"/>
<sequence>MDTIPVFGSSVQEAVQATVRLGKPLFVFLSVNSEENSATFLEQFFHSQEAIDSEIGQLVTESFVTLKLVEDTVEFGYFQQIFSNLIVPSFYIIQNGKLLDVISGETTEAQFVEKVTNVIIAETNQISTGPETSQTDTNGANAANISNSSISSVPAPNTATQIHSDPVSDTSATNSTVANPQSAHDRTASEYHKQYLASRKKQEEERLRLRVLLQADQKERLSRQREMDEILHGSESTSPQPKSQSPAHPAQHDVCFLSIKLFDGSSLKHEFSSSDTLNTVREWLDKETEIIPPTDSLPSFASSSYPQPTNYAFHRPILPRETYTDEQEFQKLVDLGLCPRSALILKPIYDDKYSSSYPTNKTSGGILRGVGGTLARVGSALYSFFDYGVDDTQEHQHQDYDEPDGSRSPRDPTSPSRPSATASGSSRVDFPVRPPLFSIDNNEGPTSFFIDESNNPSVYNSRASTPKPLGLSSISRVQTIHDEQDDKDKKDVDTYNGNSVNLRGKDDEDKRG</sequence>
<feature type="domain" description="UBX" evidence="2">
    <location>
        <begin position="250"/>
        <end position="345"/>
    </location>
</feature>
<feature type="compositionally biased region" description="Low complexity" evidence="1">
    <location>
        <begin position="140"/>
        <end position="152"/>
    </location>
</feature>
<accession>A3LRC2</accession>
<feature type="compositionally biased region" description="Basic and acidic residues" evidence="1">
    <location>
        <begin position="479"/>
        <end position="493"/>
    </location>
</feature>
<dbReference type="SUPFAM" id="SSF54236">
    <property type="entry name" value="Ubiquitin-like"/>
    <property type="match status" value="1"/>
</dbReference>
<dbReference type="KEGG" id="pic:PICST_30636"/>
<dbReference type="Pfam" id="PF23187">
    <property type="entry name" value="UBX7_N"/>
    <property type="match status" value="1"/>
</dbReference>
<dbReference type="EMBL" id="CP000497">
    <property type="protein sequence ID" value="ABN65358.2"/>
    <property type="molecule type" value="Genomic_DNA"/>
</dbReference>
<dbReference type="InterPro" id="IPR001012">
    <property type="entry name" value="UBX_dom"/>
</dbReference>
<feature type="compositionally biased region" description="Polar residues" evidence="1">
    <location>
        <begin position="452"/>
        <end position="464"/>
    </location>
</feature>
<feature type="region of interest" description="Disordered" evidence="1">
    <location>
        <begin position="126"/>
        <end position="189"/>
    </location>
</feature>
<name>A3LRC2_PICST</name>
<dbReference type="CDD" id="cd01767">
    <property type="entry name" value="UBX"/>
    <property type="match status" value="1"/>
</dbReference>
<dbReference type="PROSITE" id="PS50033">
    <property type="entry name" value="UBX"/>
    <property type="match status" value="1"/>
</dbReference>
<feature type="compositionally biased region" description="Polar residues" evidence="1">
    <location>
        <begin position="154"/>
        <end position="182"/>
    </location>
</feature>
<dbReference type="AlphaFoldDB" id="A3LRC2"/>
<proteinExistence type="predicted"/>
<dbReference type="FunCoup" id="A3LRC2">
    <property type="interactions" value="117"/>
</dbReference>
<dbReference type="GO" id="GO:0036503">
    <property type="term" value="P:ERAD pathway"/>
    <property type="evidence" value="ECO:0007669"/>
    <property type="project" value="TreeGrafter"/>
</dbReference>
<gene>
    <name evidence="3" type="ORF">PICST_30636</name>
</gene>
<dbReference type="eggNOG" id="KOG2689">
    <property type="taxonomic scope" value="Eukaryota"/>
</dbReference>
<dbReference type="STRING" id="322104.A3LRC2"/>
<feature type="compositionally biased region" description="Polar residues" evidence="1">
    <location>
        <begin position="234"/>
        <end position="246"/>
    </location>
</feature>
<dbReference type="SMART" id="SM00166">
    <property type="entry name" value="UBX"/>
    <property type="match status" value="1"/>
</dbReference>
<feature type="region of interest" description="Disordered" evidence="1">
    <location>
        <begin position="231"/>
        <end position="250"/>
    </location>
</feature>
<evidence type="ECO:0000313" key="3">
    <source>
        <dbReference type="EMBL" id="ABN65358.2"/>
    </source>
</evidence>
<feature type="compositionally biased region" description="Low complexity" evidence="1">
    <location>
        <begin position="411"/>
        <end position="427"/>
    </location>
</feature>
<evidence type="ECO:0000259" key="2">
    <source>
        <dbReference type="PROSITE" id="PS50033"/>
    </source>
</evidence>
<keyword evidence="4" id="KW-1185">Reference proteome</keyword>
<dbReference type="GO" id="GO:0005783">
    <property type="term" value="C:endoplasmic reticulum"/>
    <property type="evidence" value="ECO:0007669"/>
    <property type="project" value="TreeGrafter"/>
</dbReference>
<dbReference type="GeneID" id="4838250"/>
<reference evidence="3 4" key="1">
    <citation type="journal article" date="2007" name="Nat. Biotechnol.">
        <title>Genome sequence of the lignocellulose-bioconverting and xylose-fermenting yeast Pichia stipitis.</title>
        <authorList>
            <person name="Jeffries T.W."/>
            <person name="Grigoriev I.V."/>
            <person name="Grimwood J."/>
            <person name="Laplaza J.M."/>
            <person name="Aerts A."/>
            <person name="Salamov A."/>
            <person name="Schmutz J."/>
            <person name="Lindquist E."/>
            <person name="Dehal P."/>
            <person name="Shapiro H."/>
            <person name="Jin Y.S."/>
            <person name="Passoth V."/>
            <person name="Richardson P.M."/>
        </authorList>
    </citation>
    <scope>NUCLEOTIDE SEQUENCE [LARGE SCALE GENOMIC DNA]</scope>
    <source>
        <strain evidence="4">ATCC 58785 / CBS 6054 / NBRC 10063 / NRRL Y-11545</strain>
    </source>
</reference>
<protein>
    <recommendedName>
        <fullName evidence="2">UBX domain-containing protein</fullName>
    </recommendedName>
</protein>
<feature type="compositionally biased region" description="Basic and acidic residues" evidence="1">
    <location>
        <begin position="394"/>
        <end position="410"/>
    </location>
</feature>
<dbReference type="OMA" id="NDVRTWV"/>